<feature type="signal peptide" evidence="1">
    <location>
        <begin position="1"/>
        <end position="26"/>
    </location>
</feature>
<keyword evidence="3" id="KW-1185">Reference proteome</keyword>
<feature type="chain" id="PRO_5015938292" description="Copper-binding protein" evidence="1">
    <location>
        <begin position="27"/>
        <end position="196"/>
    </location>
</feature>
<dbReference type="Proteomes" id="UP000244908">
    <property type="component" value="Chromosome"/>
</dbReference>
<dbReference type="OrthoDB" id="7012472at2"/>
<sequence length="196" mass="21101">MTLLSKLIKTTAAVSFLAATICSAQADTIPLSGNVQTELLAAKVVSVDQSNHVIVLAGKDGENISFQLTNRAKDLEHLKAGDMIEATVERSIVAALETDVNKSAPTILTKEEISRATQDNPTPNANALRQVNLSLKITHIDIKKHQITFEGPNGRSKVISVKDPKIQAGLKDLKVGQSVLVTYTDLVKITADHDKK</sequence>
<evidence type="ECO:0000313" key="3">
    <source>
        <dbReference type="Proteomes" id="UP000244908"/>
    </source>
</evidence>
<dbReference type="EMBL" id="CP029185">
    <property type="protein sequence ID" value="AWH88246.1"/>
    <property type="molecule type" value="Genomic_DNA"/>
</dbReference>
<reference evidence="2 3" key="1">
    <citation type="journal article" date="2019" name="Int. J. Syst. Evol. Microbiol.">
        <title>Limnobaculum parvum gen. nov., sp. nov., isolated from a freshwater lake.</title>
        <authorList>
            <person name="Baek C."/>
            <person name="Shin S.K."/>
            <person name="Yi H."/>
        </authorList>
    </citation>
    <scope>NUCLEOTIDE SEQUENCE [LARGE SCALE GENOMIC DNA]</scope>
    <source>
        <strain evidence="2 3">HYN0051</strain>
    </source>
</reference>
<proteinExistence type="predicted"/>
<dbReference type="AlphaFoldDB" id="A0A2Y9TX62"/>
<dbReference type="KEGG" id="lpv:HYN51_06545"/>
<evidence type="ECO:0008006" key="4">
    <source>
        <dbReference type="Google" id="ProtNLM"/>
    </source>
</evidence>
<evidence type="ECO:0000256" key="1">
    <source>
        <dbReference type="SAM" id="SignalP"/>
    </source>
</evidence>
<keyword evidence="1" id="KW-0732">Signal</keyword>
<dbReference type="RefSeq" id="WP_108900321.1">
    <property type="nucleotide sequence ID" value="NZ_CP029185.2"/>
</dbReference>
<organism evidence="2 3">
    <name type="scientific">Limnobaculum parvum</name>
    <dbReference type="NCBI Taxonomy" id="2172103"/>
    <lineage>
        <taxon>Bacteria</taxon>
        <taxon>Pseudomonadati</taxon>
        <taxon>Pseudomonadota</taxon>
        <taxon>Gammaproteobacteria</taxon>
        <taxon>Enterobacterales</taxon>
        <taxon>Budviciaceae</taxon>
        <taxon>Limnobaculum</taxon>
    </lineage>
</organism>
<name>A0A2Y9TX62_9GAMM</name>
<accession>A0A2Y9TX62</accession>
<evidence type="ECO:0000313" key="2">
    <source>
        <dbReference type="EMBL" id="AWH88246.1"/>
    </source>
</evidence>
<protein>
    <recommendedName>
        <fullName evidence="4">Copper-binding protein</fullName>
    </recommendedName>
</protein>
<gene>
    <name evidence="2" type="ORF">HYN51_06545</name>
</gene>